<dbReference type="SUPFAM" id="SSF52833">
    <property type="entry name" value="Thioredoxin-like"/>
    <property type="match status" value="1"/>
</dbReference>
<dbReference type="InterPro" id="IPR036249">
    <property type="entry name" value="Thioredoxin-like_sf"/>
</dbReference>
<evidence type="ECO:0000256" key="2">
    <source>
        <dbReference type="ARBA" id="ARBA00022748"/>
    </source>
</evidence>
<evidence type="ECO:0000313" key="7">
    <source>
        <dbReference type="EMBL" id="MBB6110192.1"/>
    </source>
</evidence>
<feature type="chain" id="PRO_5045675230" evidence="5">
    <location>
        <begin position="19"/>
        <end position="493"/>
    </location>
</feature>
<organism evidence="7 8">
    <name type="scientific">Mucilaginibacter lappiensis</name>
    <dbReference type="NCBI Taxonomy" id="354630"/>
    <lineage>
        <taxon>Bacteria</taxon>
        <taxon>Pseudomonadati</taxon>
        <taxon>Bacteroidota</taxon>
        <taxon>Sphingobacteriia</taxon>
        <taxon>Sphingobacteriales</taxon>
        <taxon>Sphingobacteriaceae</taxon>
        <taxon>Mucilaginibacter</taxon>
    </lineage>
</organism>
<dbReference type="EMBL" id="JACHCB010000006">
    <property type="protein sequence ID" value="MBB6110192.1"/>
    <property type="molecule type" value="Genomic_DNA"/>
</dbReference>
<keyword evidence="4" id="KW-0676">Redox-active center</keyword>
<evidence type="ECO:0000313" key="8">
    <source>
        <dbReference type="Proteomes" id="UP000541583"/>
    </source>
</evidence>
<keyword evidence="5" id="KW-0732">Signal</keyword>
<dbReference type="CDD" id="cd02966">
    <property type="entry name" value="TlpA_like_family"/>
    <property type="match status" value="1"/>
</dbReference>
<comment type="subcellular location">
    <subcellularLocation>
        <location evidence="1">Cell envelope</location>
    </subcellularLocation>
</comment>
<keyword evidence="8" id="KW-1185">Reference proteome</keyword>
<dbReference type="Pfam" id="PF08534">
    <property type="entry name" value="Redoxin"/>
    <property type="match status" value="1"/>
</dbReference>
<proteinExistence type="predicted"/>
<comment type="caution">
    <text evidence="7">The sequence shown here is derived from an EMBL/GenBank/DDBJ whole genome shotgun (WGS) entry which is preliminary data.</text>
</comment>
<dbReference type="InterPro" id="IPR013740">
    <property type="entry name" value="Redoxin"/>
</dbReference>
<gene>
    <name evidence="7" type="ORF">HDF23_002948</name>
</gene>
<evidence type="ECO:0000256" key="3">
    <source>
        <dbReference type="ARBA" id="ARBA00023157"/>
    </source>
</evidence>
<accession>A0ABR6PK92</accession>
<dbReference type="PANTHER" id="PTHR42852:SF6">
    <property type="entry name" value="THIOL:DISULFIDE INTERCHANGE PROTEIN DSBE"/>
    <property type="match status" value="1"/>
</dbReference>
<evidence type="ECO:0000256" key="4">
    <source>
        <dbReference type="ARBA" id="ARBA00023284"/>
    </source>
</evidence>
<dbReference type="PROSITE" id="PS51352">
    <property type="entry name" value="THIOREDOXIN_2"/>
    <property type="match status" value="1"/>
</dbReference>
<protein>
    <submittedName>
        <fullName evidence="7">Peroxiredoxin</fullName>
    </submittedName>
</protein>
<keyword evidence="2" id="KW-0201">Cytochrome c-type biogenesis</keyword>
<dbReference type="Proteomes" id="UP000541583">
    <property type="component" value="Unassembled WGS sequence"/>
</dbReference>
<keyword evidence="3" id="KW-1015">Disulfide bond</keyword>
<sequence length="493" mass="56241">MKSLLFIHLLFLTLTLSAQTKKKPVNKDLIFKPLVAAPAPKATAVIKGNVKNFSDKYWELAVTGDLTNYSITVPVDQDGNFSRTISIDDETEDIYLYLNDDAITICAQKNDTILVNWDNKDFKNTFRISSPQPRANARLQAKISVYNLCRKELMDLTASMYTDKFSDSVKYEKINNLYNKEMMIAAVNLNETGNQKLITDVYYEYVSLLNNQRLLPKYDLHIKDTSAMGKKLNKEFGPGTYRTESQYAYQNSNAYKEFIFNYIRFSNALINVRGNKLLAWMPTWNEYYLGMANLRIPEIRDWFVTKEIELAFGHYPFNDANGVYNDFITKVTTPRYADSLKQFYAAIKQLKPGSPAPDFSLKNDKGEMVSLKSLRGKVVYIDFWGVGCGPCVYEIKNTTEPLHGKYKDKNVVFLNICVDSDEKTWKNSLDSLKVSGTNLIAEGWTRNPVCQKYNITGIPHYVTIGTDGKIVNNNSARPSDGRLLTEELDKALK</sequence>
<reference evidence="7 8" key="1">
    <citation type="submission" date="2020-08" db="EMBL/GenBank/DDBJ databases">
        <title>Genomic Encyclopedia of Type Strains, Phase IV (KMG-V): Genome sequencing to study the core and pangenomes of soil and plant-associated prokaryotes.</title>
        <authorList>
            <person name="Whitman W."/>
        </authorList>
    </citation>
    <scope>NUCLEOTIDE SEQUENCE [LARGE SCALE GENOMIC DNA]</scope>
    <source>
        <strain evidence="7 8">ANJLi2</strain>
    </source>
</reference>
<dbReference type="Gene3D" id="3.40.30.10">
    <property type="entry name" value="Glutaredoxin"/>
    <property type="match status" value="1"/>
</dbReference>
<evidence type="ECO:0000256" key="5">
    <source>
        <dbReference type="SAM" id="SignalP"/>
    </source>
</evidence>
<dbReference type="InterPro" id="IPR050553">
    <property type="entry name" value="Thioredoxin_ResA/DsbE_sf"/>
</dbReference>
<dbReference type="RefSeq" id="WP_076374286.1">
    <property type="nucleotide sequence ID" value="NZ_FTMG01000008.1"/>
</dbReference>
<feature type="signal peptide" evidence="5">
    <location>
        <begin position="1"/>
        <end position="18"/>
    </location>
</feature>
<evidence type="ECO:0000259" key="6">
    <source>
        <dbReference type="PROSITE" id="PS51352"/>
    </source>
</evidence>
<dbReference type="InterPro" id="IPR013766">
    <property type="entry name" value="Thioredoxin_domain"/>
</dbReference>
<name>A0ABR6PK92_9SPHI</name>
<evidence type="ECO:0000256" key="1">
    <source>
        <dbReference type="ARBA" id="ARBA00004196"/>
    </source>
</evidence>
<dbReference type="PANTHER" id="PTHR42852">
    <property type="entry name" value="THIOL:DISULFIDE INTERCHANGE PROTEIN DSBE"/>
    <property type="match status" value="1"/>
</dbReference>
<feature type="domain" description="Thioredoxin" evidence="6">
    <location>
        <begin position="350"/>
        <end position="493"/>
    </location>
</feature>